<dbReference type="AlphaFoldDB" id="A0A822XVH4"/>
<organism evidence="1 3">
    <name type="scientific">Nelumbo nucifera</name>
    <name type="common">Sacred lotus</name>
    <dbReference type="NCBI Taxonomy" id="4432"/>
    <lineage>
        <taxon>Eukaryota</taxon>
        <taxon>Viridiplantae</taxon>
        <taxon>Streptophyta</taxon>
        <taxon>Embryophyta</taxon>
        <taxon>Tracheophyta</taxon>
        <taxon>Spermatophyta</taxon>
        <taxon>Magnoliopsida</taxon>
        <taxon>Proteales</taxon>
        <taxon>Nelumbonaceae</taxon>
        <taxon>Nelumbo</taxon>
    </lineage>
</organism>
<dbReference type="PANTHER" id="PTHR34456:SF9">
    <property type="entry name" value="MITOVIRUS RNA-DEPENDENT RNA POLYMERASE"/>
    <property type="match status" value="1"/>
</dbReference>
<dbReference type="PANTHER" id="PTHR34456">
    <property type="entry name" value="MITOVIRUS RNA-DEPENDENT RNA POLYMERASE"/>
    <property type="match status" value="1"/>
</dbReference>
<reference evidence="1 3" key="1">
    <citation type="journal article" date="2020" name="Mol. Biol. Evol.">
        <title>Distinct Expression and Methylation Patterns for Genes with Different Fates following a Single Whole-Genome Duplication in Flowering Plants.</title>
        <authorList>
            <person name="Shi T."/>
            <person name="Rahmani R.S."/>
            <person name="Gugger P.F."/>
            <person name="Wang M."/>
            <person name="Li H."/>
            <person name="Zhang Y."/>
            <person name="Li Z."/>
            <person name="Wang Q."/>
            <person name="Van de Peer Y."/>
            <person name="Marchal K."/>
            <person name="Chen J."/>
        </authorList>
    </citation>
    <scope>NUCLEOTIDE SEQUENCE [LARGE SCALE GENOMIC DNA]</scope>
    <source>
        <tissue evidence="1">Leaf</tissue>
    </source>
</reference>
<gene>
    <name evidence="1" type="ORF">HUJ06_027098</name>
    <name evidence="2" type="ORF">HUJ06_027167</name>
</gene>
<name>A0A822XVH4_NELNU</name>
<evidence type="ECO:0000313" key="2">
    <source>
        <dbReference type="EMBL" id="DAD25703.1"/>
    </source>
</evidence>
<keyword evidence="3" id="KW-1185">Reference proteome</keyword>
<evidence type="ECO:0008006" key="4">
    <source>
        <dbReference type="Google" id="ProtNLM"/>
    </source>
</evidence>
<dbReference type="Pfam" id="PF05919">
    <property type="entry name" value="Mitovir_RNA_pol"/>
    <property type="match status" value="1"/>
</dbReference>
<protein>
    <recommendedName>
        <fullName evidence="4">RNA-dependent RNA polymerase</fullName>
    </recommendedName>
</protein>
<comment type="caution">
    <text evidence="1">The sequence shown here is derived from an EMBL/GenBank/DDBJ whole genome shotgun (WGS) entry which is preliminary data.</text>
</comment>
<dbReference type="Proteomes" id="UP000607653">
    <property type="component" value="Unassembled WGS sequence"/>
</dbReference>
<dbReference type="EMBL" id="DUZY01000001">
    <property type="protein sequence ID" value="DAD25703.1"/>
    <property type="molecule type" value="Genomic_DNA"/>
</dbReference>
<dbReference type="EMBL" id="DUZY01000001">
    <property type="protein sequence ID" value="DAD25634.1"/>
    <property type="molecule type" value="Genomic_DNA"/>
</dbReference>
<proteinExistence type="predicted"/>
<evidence type="ECO:0000313" key="1">
    <source>
        <dbReference type="EMBL" id="DAD25634.1"/>
    </source>
</evidence>
<dbReference type="InterPro" id="IPR008686">
    <property type="entry name" value="RNA_pol_mitovir"/>
</dbReference>
<evidence type="ECO:0000313" key="3">
    <source>
        <dbReference type="Proteomes" id="UP000607653"/>
    </source>
</evidence>
<accession>A0A822XVH4</accession>
<sequence>MNVGLRWLPQWSSSPVRDSAAGVSGKERTPFHRMIWELLSVSLWDKAVLCGAQGRSPSAMSRLWPFKKENLDWASRYITPIFSYFYFPRTIYPQKGEDSPDLNSFPWSVYHQVEDVESIYCQAAAVMTSLLTFSLKECREMVKGHRMDDDGAMALLRPAHDWCMAVLRLIPQDGTKDLTAPLERLKGTLKCRSFDLSSATDRFPLSFQGAVITGLFCLETAFAWVLSGLGTNVFSAPANMKGDPKFIKFNTGQPLGYLSSWPLFALSPHFLQGYCAEKVFPGKVFRRYALLGDDIVIGDAKVAEVYQNVMSQLGVKISLPKSLI</sequence>